<sequence length="410" mass="44544">MGVLATVVVACLFALVSRHRSRVYRYAGGVALAGHVFVAVAVVPRLPYQWDVPLFHENAMRILAGGETAPLSVLDAFGTVQALVYALFGADPTTLAIVNGLFAVLIPLPACYLADRLYGSLESTDGLLLALLFLPAPFVFNSLPMRDALSTLLALALIALVVRVLVDGRYWSAPALPPLWGMLFLLREELALLILLGAAGSILVAVATELTGGRLSLASLSLVATPIGLAGFALFSRLFPVDILNARLQYRSVGGAAYLEPMHYESWFDVVLAAPVRAIYFQFAPFPLHVDSLFDLLAALSLPILIVLVTTSFLSLRAAETDPVVEISLLIFYFGGILGYGLIDSNFGTTIRHRILFVFLLGVFSAPVFESWLRSVRRRVDDARGEQRQSDEKEQETEELDAGTEVGREH</sequence>
<evidence type="ECO:0000313" key="4">
    <source>
        <dbReference type="Proteomes" id="UP000199199"/>
    </source>
</evidence>
<feature type="transmembrane region" description="Helical" evidence="2">
    <location>
        <begin position="69"/>
        <end position="88"/>
    </location>
</feature>
<keyword evidence="4" id="KW-1185">Reference proteome</keyword>
<proteinExistence type="predicted"/>
<feature type="transmembrane region" description="Helical" evidence="2">
    <location>
        <begin position="149"/>
        <end position="166"/>
    </location>
</feature>
<keyword evidence="2" id="KW-0472">Membrane</keyword>
<accession>A0A1I6PM73</accession>
<feature type="transmembrane region" description="Helical" evidence="2">
    <location>
        <begin position="28"/>
        <end position="48"/>
    </location>
</feature>
<evidence type="ECO:0008006" key="5">
    <source>
        <dbReference type="Google" id="ProtNLM"/>
    </source>
</evidence>
<reference evidence="4" key="1">
    <citation type="submission" date="2016-10" db="EMBL/GenBank/DDBJ databases">
        <authorList>
            <person name="Varghese N."/>
            <person name="Submissions S."/>
        </authorList>
    </citation>
    <scope>NUCLEOTIDE SEQUENCE [LARGE SCALE GENOMIC DNA]</scope>
    <source>
        <strain evidence="4">DSM 22427</strain>
    </source>
</reference>
<feature type="transmembrane region" description="Helical" evidence="2">
    <location>
        <begin position="323"/>
        <end position="343"/>
    </location>
</feature>
<name>A0A1I6PM73_9EURY</name>
<dbReference type="EMBL" id="FOZS01000001">
    <property type="protein sequence ID" value="SFS41294.1"/>
    <property type="molecule type" value="Genomic_DNA"/>
</dbReference>
<feature type="transmembrane region" description="Helical" evidence="2">
    <location>
        <begin position="94"/>
        <end position="114"/>
    </location>
</feature>
<feature type="transmembrane region" description="Helical" evidence="2">
    <location>
        <begin position="355"/>
        <end position="373"/>
    </location>
</feature>
<keyword evidence="2" id="KW-1133">Transmembrane helix</keyword>
<evidence type="ECO:0000313" key="3">
    <source>
        <dbReference type="EMBL" id="SFS41294.1"/>
    </source>
</evidence>
<feature type="transmembrane region" description="Helical" evidence="2">
    <location>
        <begin position="126"/>
        <end position="143"/>
    </location>
</feature>
<feature type="compositionally biased region" description="Basic and acidic residues" evidence="1">
    <location>
        <begin position="383"/>
        <end position="392"/>
    </location>
</feature>
<feature type="region of interest" description="Disordered" evidence="1">
    <location>
        <begin position="383"/>
        <end position="410"/>
    </location>
</feature>
<organism evidence="3 4">
    <name type="scientific">Halostagnicola kamekurae</name>
    <dbReference type="NCBI Taxonomy" id="619731"/>
    <lineage>
        <taxon>Archaea</taxon>
        <taxon>Methanobacteriati</taxon>
        <taxon>Methanobacteriota</taxon>
        <taxon>Stenosarchaea group</taxon>
        <taxon>Halobacteria</taxon>
        <taxon>Halobacteriales</taxon>
        <taxon>Natrialbaceae</taxon>
        <taxon>Halostagnicola</taxon>
    </lineage>
</organism>
<evidence type="ECO:0000256" key="1">
    <source>
        <dbReference type="SAM" id="MobiDB-lite"/>
    </source>
</evidence>
<feature type="transmembrane region" description="Helical" evidence="2">
    <location>
        <begin position="190"/>
        <end position="208"/>
    </location>
</feature>
<gene>
    <name evidence="3" type="ORF">SAMN04488556_0659</name>
</gene>
<protein>
    <recommendedName>
        <fullName evidence="5">Dolichyl-phosphate-mannose-protein mannosyltransferase</fullName>
    </recommendedName>
</protein>
<dbReference type="RefSeq" id="WP_092901504.1">
    <property type="nucleotide sequence ID" value="NZ_FOZS01000001.1"/>
</dbReference>
<evidence type="ECO:0000256" key="2">
    <source>
        <dbReference type="SAM" id="Phobius"/>
    </source>
</evidence>
<keyword evidence="2" id="KW-0812">Transmembrane</keyword>
<dbReference type="Proteomes" id="UP000199199">
    <property type="component" value="Unassembled WGS sequence"/>
</dbReference>
<feature type="transmembrane region" description="Helical" evidence="2">
    <location>
        <begin position="220"/>
        <end position="239"/>
    </location>
</feature>
<dbReference type="AlphaFoldDB" id="A0A1I6PM73"/>
<feature type="compositionally biased region" description="Acidic residues" evidence="1">
    <location>
        <begin position="393"/>
        <end position="402"/>
    </location>
</feature>
<dbReference type="OrthoDB" id="206042at2157"/>
<feature type="transmembrane region" description="Helical" evidence="2">
    <location>
        <begin position="296"/>
        <end position="316"/>
    </location>
</feature>